<evidence type="ECO:0000256" key="6">
    <source>
        <dbReference type="ARBA" id="ARBA00023004"/>
    </source>
</evidence>
<dbReference type="Gene3D" id="1.10.630.10">
    <property type="entry name" value="Cytochrome P450"/>
    <property type="match status" value="1"/>
</dbReference>
<dbReference type="STRING" id="1229662.W3WP30"/>
<comment type="similarity">
    <text evidence="2">Belongs to the cytochrome P450 family.</text>
</comment>
<evidence type="ECO:0000313" key="9">
    <source>
        <dbReference type="EMBL" id="ETS75559.1"/>
    </source>
</evidence>
<keyword evidence="3 8" id="KW-0349">Heme</keyword>
<dbReference type="InParanoid" id="W3WP30"/>
<evidence type="ECO:0000256" key="4">
    <source>
        <dbReference type="ARBA" id="ARBA00022723"/>
    </source>
</evidence>
<dbReference type="GO" id="GO:0016705">
    <property type="term" value="F:oxidoreductase activity, acting on paired donors, with incorporation or reduction of molecular oxygen"/>
    <property type="evidence" value="ECO:0007669"/>
    <property type="project" value="InterPro"/>
</dbReference>
<dbReference type="OrthoDB" id="1470350at2759"/>
<gene>
    <name evidence="9" type="ORF">PFICI_12503</name>
</gene>
<dbReference type="SUPFAM" id="SSF48264">
    <property type="entry name" value="Cytochrome P450"/>
    <property type="match status" value="1"/>
</dbReference>
<organism evidence="9 10">
    <name type="scientific">Pestalotiopsis fici (strain W106-1 / CGMCC3.15140)</name>
    <dbReference type="NCBI Taxonomy" id="1229662"/>
    <lineage>
        <taxon>Eukaryota</taxon>
        <taxon>Fungi</taxon>
        <taxon>Dikarya</taxon>
        <taxon>Ascomycota</taxon>
        <taxon>Pezizomycotina</taxon>
        <taxon>Sordariomycetes</taxon>
        <taxon>Xylariomycetidae</taxon>
        <taxon>Amphisphaeriales</taxon>
        <taxon>Sporocadaceae</taxon>
        <taxon>Pestalotiopsis</taxon>
    </lineage>
</organism>
<dbReference type="RefSeq" id="XP_007839275.1">
    <property type="nucleotide sequence ID" value="XM_007841084.1"/>
</dbReference>
<dbReference type="PRINTS" id="PR00463">
    <property type="entry name" value="EP450I"/>
</dbReference>
<dbReference type="PANTHER" id="PTHR24305">
    <property type="entry name" value="CYTOCHROME P450"/>
    <property type="match status" value="1"/>
</dbReference>
<evidence type="ECO:0000256" key="1">
    <source>
        <dbReference type="ARBA" id="ARBA00001971"/>
    </source>
</evidence>
<dbReference type="KEGG" id="pfy:PFICI_12503"/>
<evidence type="ECO:0000313" key="10">
    <source>
        <dbReference type="Proteomes" id="UP000030651"/>
    </source>
</evidence>
<accession>W3WP30</accession>
<dbReference type="PANTHER" id="PTHR24305:SF237">
    <property type="entry name" value="CYTOCHROME P450 MONOOXYGENASE ATNE-RELATED"/>
    <property type="match status" value="1"/>
</dbReference>
<evidence type="ECO:0000256" key="8">
    <source>
        <dbReference type="PIRSR" id="PIRSR602401-1"/>
    </source>
</evidence>
<dbReference type="GO" id="GO:0004497">
    <property type="term" value="F:monooxygenase activity"/>
    <property type="evidence" value="ECO:0007669"/>
    <property type="project" value="UniProtKB-KW"/>
</dbReference>
<evidence type="ECO:0000256" key="5">
    <source>
        <dbReference type="ARBA" id="ARBA00023002"/>
    </source>
</evidence>
<keyword evidence="4 8" id="KW-0479">Metal-binding</keyword>
<evidence type="ECO:0000256" key="2">
    <source>
        <dbReference type="ARBA" id="ARBA00010617"/>
    </source>
</evidence>
<keyword evidence="5" id="KW-0560">Oxidoreductase</keyword>
<evidence type="ECO:0000256" key="3">
    <source>
        <dbReference type="ARBA" id="ARBA00022617"/>
    </source>
</evidence>
<keyword evidence="10" id="KW-1185">Reference proteome</keyword>
<dbReference type="Pfam" id="PF00067">
    <property type="entry name" value="p450"/>
    <property type="match status" value="1"/>
</dbReference>
<dbReference type="PRINTS" id="PR00385">
    <property type="entry name" value="P450"/>
</dbReference>
<dbReference type="InterPro" id="IPR002401">
    <property type="entry name" value="Cyt_P450_E_grp-I"/>
</dbReference>
<dbReference type="HOGENOM" id="CLU_001570_14_11_1"/>
<dbReference type="EMBL" id="KI912118">
    <property type="protein sequence ID" value="ETS75559.1"/>
    <property type="molecule type" value="Genomic_DNA"/>
</dbReference>
<comment type="cofactor">
    <cofactor evidence="1 8">
        <name>heme</name>
        <dbReference type="ChEBI" id="CHEBI:30413"/>
    </cofactor>
</comment>
<feature type="binding site" description="axial binding residue" evidence="8">
    <location>
        <position position="390"/>
    </location>
    <ligand>
        <name>heme</name>
        <dbReference type="ChEBI" id="CHEBI:30413"/>
    </ligand>
    <ligandPart>
        <name>Fe</name>
        <dbReference type="ChEBI" id="CHEBI:18248"/>
    </ligandPart>
</feature>
<name>W3WP30_PESFW</name>
<reference evidence="10" key="1">
    <citation type="journal article" date="2015" name="BMC Genomics">
        <title>Genomic and transcriptomic analysis of the endophytic fungus Pestalotiopsis fici reveals its lifestyle and high potential for synthesis of natural products.</title>
        <authorList>
            <person name="Wang X."/>
            <person name="Zhang X."/>
            <person name="Liu L."/>
            <person name="Xiang M."/>
            <person name="Wang W."/>
            <person name="Sun X."/>
            <person name="Che Y."/>
            <person name="Guo L."/>
            <person name="Liu G."/>
            <person name="Guo L."/>
            <person name="Wang C."/>
            <person name="Yin W.B."/>
            <person name="Stadler M."/>
            <person name="Zhang X."/>
            <person name="Liu X."/>
        </authorList>
    </citation>
    <scope>NUCLEOTIDE SEQUENCE [LARGE SCALE GENOMIC DNA]</scope>
    <source>
        <strain evidence="10">W106-1 / CGMCC3.15140</strain>
    </source>
</reference>
<dbReference type="Proteomes" id="UP000030651">
    <property type="component" value="Unassembled WGS sequence"/>
</dbReference>
<keyword evidence="7" id="KW-0503">Monooxygenase</keyword>
<sequence length="461" mass="51498">MEQILRQFWVLLSTKLVYGSALVVGTTLSFDTLSALQTIHTKSANLFKGDEFYGLLDGGPEGGQSLQMTQDNEEHAARRKVLDRMMPSRERAFRIINDLAKQFAAAAWNEANVNDGLLDINKAASWFGFDVISTIAFGKPLNMLHSPDFRWVPKCLQYASTFLYWAGFARSLQVMRWFMGSDWPSRLGMGDAVEAQRYQDLAESQVKQRADRMADEKALGNGPEDLFGRLIQANLYSDIDLRADSSLLIAAGSDAVRLTIGATLFYWGRHPEAFEKAKQEIRSCVDDPDRVTDGLLSSLKYLRACLDETMRLTPPVASSVPREVDQGGIIVDGIPVPAGMSVGTSTYAMHRNPAIFPRPDEYVPERWLERPIDPKTIAAFNPFLKGPRACPGKMIAYLAMHAGLFHLVYNYDLVVRDEGIEHKRTMSKLGYTGIRGDEYPIHDCILGYAEGPMVELCPRAL</sequence>
<evidence type="ECO:0008006" key="11">
    <source>
        <dbReference type="Google" id="ProtNLM"/>
    </source>
</evidence>
<dbReference type="GO" id="GO:0005506">
    <property type="term" value="F:iron ion binding"/>
    <property type="evidence" value="ECO:0007669"/>
    <property type="project" value="InterPro"/>
</dbReference>
<protein>
    <recommendedName>
        <fullName evidence="11">Isotrichodermin C-15 hydroxylase</fullName>
    </recommendedName>
</protein>
<dbReference type="InterPro" id="IPR001128">
    <property type="entry name" value="Cyt_P450"/>
</dbReference>
<dbReference type="GeneID" id="19277516"/>
<keyword evidence="6 8" id="KW-0408">Iron</keyword>
<proteinExistence type="inferred from homology"/>
<dbReference type="AlphaFoldDB" id="W3WP30"/>
<dbReference type="OMA" id="MIAHIPW"/>
<dbReference type="InterPro" id="IPR036396">
    <property type="entry name" value="Cyt_P450_sf"/>
</dbReference>
<evidence type="ECO:0000256" key="7">
    <source>
        <dbReference type="ARBA" id="ARBA00023033"/>
    </source>
</evidence>
<dbReference type="GO" id="GO:0020037">
    <property type="term" value="F:heme binding"/>
    <property type="evidence" value="ECO:0007669"/>
    <property type="project" value="InterPro"/>
</dbReference>
<dbReference type="eggNOG" id="KOG0157">
    <property type="taxonomic scope" value="Eukaryota"/>
</dbReference>
<dbReference type="InterPro" id="IPR050121">
    <property type="entry name" value="Cytochrome_P450_monoxygenase"/>
</dbReference>